<evidence type="ECO:0000256" key="1">
    <source>
        <dbReference type="SAM" id="MobiDB-lite"/>
    </source>
</evidence>
<dbReference type="InterPro" id="IPR055520">
    <property type="entry name" value="DUF7094"/>
</dbReference>
<feature type="domain" description="DUF7096" evidence="4">
    <location>
        <begin position="1"/>
        <end position="227"/>
    </location>
</feature>
<evidence type="ECO:0000259" key="3">
    <source>
        <dbReference type="Pfam" id="PF23375"/>
    </source>
</evidence>
<proteinExistence type="predicted"/>
<accession>A0A7T3FV02</accession>
<feature type="domain" description="Fibronectin-III type-like" evidence="2">
    <location>
        <begin position="349"/>
        <end position="424"/>
    </location>
</feature>
<evidence type="ECO:0000259" key="4">
    <source>
        <dbReference type="Pfam" id="PF23379"/>
    </source>
</evidence>
<gene>
    <name evidence="5" type="ORF">I7X12_10505</name>
</gene>
<evidence type="ECO:0000313" key="5">
    <source>
        <dbReference type="EMBL" id="QPV61204.1"/>
    </source>
</evidence>
<dbReference type="EMBL" id="CP065856">
    <property type="protein sequence ID" value="QPV61204.1"/>
    <property type="molecule type" value="Genomic_DNA"/>
</dbReference>
<dbReference type="OrthoDB" id="201701at2157"/>
<dbReference type="KEGG" id="hlt:I7X12_10505"/>
<dbReference type="Pfam" id="PF23379">
    <property type="entry name" value="DUF7096"/>
    <property type="match status" value="1"/>
</dbReference>
<evidence type="ECO:0000259" key="2">
    <source>
        <dbReference type="Pfam" id="PF23374"/>
    </source>
</evidence>
<protein>
    <submittedName>
        <fullName evidence="5">Uncharacterized protein</fullName>
    </submittedName>
</protein>
<dbReference type="InterPro" id="IPR055522">
    <property type="entry name" value="DUF7096"/>
</dbReference>
<dbReference type="Pfam" id="PF23375">
    <property type="entry name" value="DUF7094"/>
    <property type="match status" value="1"/>
</dbReference>
<evidence type="ECO:0000313" key="6">
    <source>
        <dbReference type="Proteomes" id="UP000595001"/>
    </source>
</evidence>
<feature type="region of interest" description="Disordered" evidence="1">
    <location>
        <begin position="29"/>
        <end position="54"/>
    </location>
</feature>
<dbReference type="GeneID" id="60588928"/>
<sequence>MSQNRPVLLAVLALLVAAPATQAVAAGSLGTDSAPHPERALGVDAGPATSDSVAARQSASIDAAAQQNTSNYLGINDDAVETAGYQEAGLNVGGAVQRDVAALRGEYASLTFEQRYGNTTGTSARTALLREEVGRLGERVQQLELRRNRLLDDYNAGEIDAEEFLRELAAIDTTARAVDDQFTRIRGAAGLELSSDLDTKMDNLDGDLLSLRGPVRGQVGAAMAGERPSVPVYAVTSQTGIVLSSAERSQYHREAYLGQNREQVGPDRFVTDDSPNGVVTAVSRTTELYPWVSSNSRSGPSVEGIGNTSIYFVELRHPHGSLNTYLDGRTESPFREVQTKSLEDVPLTATTNSSQGVDLTVNRTHATGPMQISVRDNLTGDALEANVTVNGADVGSTGDDGDLWTLTPKQAARIEVTTSDDRTVRERFFAN</sequence>
<dbReference type="InterPro" id="IPR056397">
    <property type="entry name" value="Fn3_arc"/>
</dbReference>
<organism evidence="5 6">
    <name type="scientific">Halosimplex litoreum</name>
    <dbReference type="NCBI Taxonomy" id="1198301"/>
    <lineage>
        <taxon>Archaea</taxon>
        <taxon>Methanobacteriati</taxon>
        <taxon>Methanobacteriota</taxon>
        <taxon>Stenosarchaea group</taxon>
        <taxon>Halobacteria</taxon>
        <taxon>Halobacteriales</taxon>
        <taxon>Haloarculaceae</taxon>
        <taxon>Halosimplex</taxon>
    </lineage>
</organism>
<feature type="domain" description="DUF7094" evidence="3">
    <location>
        <begin position="233"/>
        <end position="346"/>
    </location>
</feature>
<dbReference type="Pfam" id="PF23374">
    <property type="entry name" value="Fn3_arc"/>
    <property type="match status" value="1"/>
</dbReference>
<reference evidence="5 6" key="1">
    <citation type="submission" date="2020-12" db="EMBL/GenBank/DDBJ databases">
        <title>Halosimplex halophilum sp. nov. and Halosimplex salinum sp. nov., two new members of the genus Halosimplex.</title>
        <authorList>
            <person name="Cui H.L."/>
        </authorList>
    </citation>
    <scope>NUCLEOTIDE SEQUENCE [LARGE SCALE GENOMIC DNA]</scope>
    <source>
        <strain evidence="5 6">YGH94</strain>
    </source>
</reference>
<keyword evidence="6" id="KW-1185">Reference proteome</keyword>
<name>A0A7T3FV02_9EURY</name>
<dbReference type="AlphaFoldDB" id="A0A7T3FV02"/>
<dbReference type="Proteomes" id="UP000595001">
    <property type="component" value="Chromosome"/>
</dbReference>
<dbReference type="RefSeq" id="WP_198060037.1">
    <property type="nucleotide sequence ID" value="NZ_CP065856.1"/>
</dbReference>